<dbReference type="Proteomes" id="UP000266861">
    <property type="component" value="Unassembled WGS sequence"/>
</dbReference>
<comment type="caution">
    <text evidence="1">The sequence shown here is derived from an EMBL/GenBank/DDBJ whole genome shotgun (WGS) entry which is preliminary data.</text>
</comment>
<evidence type="ECO:0000313" key="2">
    <source>
        <dbReference type="Proteomes" id="UP000266861"/>
    </source>
</evidence>
<accession>A0A397JJR9</accession>
<proteinExistence type="predicted"/>
<keyword evidence="2" id="KW-1185">Reference proteome</keyword>
<name>A0A397JJR9_9GLOM</name>
<gene>
    <name evidence="1" type="ORF">Glove_76g19</name>
</gene>
<dbReference type="STRING" id="1348612.A0A397JJR9"/>
<reference evidence="1 2" key="1">
    <citation type="submission" date="2018-08" db="EMBL/GenBank/DDBJ databases">
        <title>Genome and evolution of the arbuscular mycorrhizal fungus Diversispora epigaea (formerly Glomus versiforme) and its bacterial endosymbionts.</title>
        <authorList>
            <person name="Sun X."/>
            <person name="Fei Z."/>
            <person name="Harrison M."/>
        </authorList>
    </citation>
    <scope>NUCLEOTIDE SEQUENCE [LARGE SCALE GENOMIC DNA]</scope>
    <source>
        <strain evidence="1 2">IT104</strain>
    </source>
</reference>
<dbReference type="AlphaFoldDB" id="A0A397JJR9"/>
<dbReference type="EMBL" id="PQFF01000072">
    <property type="protein sequence ID" value="RHZ84760.1"/>
    <property type="molecule type" value="Genomic_DNA"/>
</dbReference>
<dbReference type="OrthoDB" id="2436145at2759"/>
<sequence>MIFIARGSGEYINNYLCIECKNLKSNAKLVNRVRVTKPDEKNLKFIPNWYFENDKLKKYLKNGDLLTIWNIIKNNNNSTNSNLWITIATKGLKGAFNNLDTFKGLCNIMCQVIDRKEKGKETQNLQYSEEFTSFLVILGTISPQALDLFCQNLVGRSIQSIRQLHLCFENVARFKRFLDKINYKGPIAAMSDNTKLKPSLRYSSQLGCIIGSTLSQEETKINAYSDIPKVIQLIKDKNGIANYVRVYILQVPLPKFPPVIIALIPNNGRDSADIIANLHKKLLLEIASQLNISIISIGSDGAAAEFKAQSIIMNMQTINKIEIIDSTLNINFSCPILSNIGPVIRIQDPKHAKKTARNIIMSGARVLTFGKHIANFEHFLNLVNSPTSVLYKNDVIKLDRQDDGAAYRSFCYHNLAQCLNKNEIKKGYEGEFVDSYLNREICPVECV</sequence>
<organism evidence="1 2">
    <name type="scientific">Diversispora epigaea</name>
    <dbReference type="NCBI Taxonomy" id="1348612"/>
    <lineage>
        <taxon>Eukaryota</taxon>
        <taxon>Fungi</taxon>
        <taxon>Fungi incertae sedis</taxon>
        <taxon>Mucoromycota</taxon>
        <taxon>Glomeromycotina</taxon>
        <taxon>Glomeromycetes</taxon>
        <taxon>Diversisporales</taxon>
        <taxon>Diversisporaceae</taxon>
        <taxon>Diversispora</taxon>
    </lineage>
</organism>
<evidence type="ECO:0000313" key="1">
    <source>
        <dbReference type="EMBL" id="RHZ84760.1"/>
    </source>
</evidence>
<protein>
    <submittedName>
        <fullName evidence="1">Uncharacterized protein</fullName>
    </submittedName>
</protein>